<dbReference type="InterPro" id="IPR036300">
    <property type="entry name" value="MIR_dom_sf"/>
</dbReference>
<dbReference type="InterPro" id="IPR000699">
    <property type="entry name" value="RIH_dom"/>
</dbReference>
<keyword evidence="20" id="KW-1185">Reference proteome</keyword>
<comment type="function">
    <text evidence="16">Receptor for inositol 1,4,5-trisphosphate, a second messenger that mediates the release of intracellular calcium.</text>
</comment>
<dbReference type="GO" id="GO:0007204">
    <property type="term" value="P:positive regulation of cytosolic calcium ion concentration"/>
    <property type="evidence" value="ECO:0007669"/>
    <property type="project" value="EnsemblMetazoa"/>
</dbReference>
<feature type="transmembrane region" description="Helical" evidence="16">
    <location>
        <begin position="2373"/>
        <end position="2397"/>
    </location>
</feature>
<evidence type="ECO:0000256" key="12">
    <source>
        <dbReference type="ARBA" id="ARBA00023136"/>
    </source>
</evidence>
<evidence type="ECO:0000256" key="13">
    <source>
        <dbReference type="ARBA" id="ARBA00023170"/>
    </source>
</evidence>
<dbReference type="GO" id="GO:0051209">
    <property type="term" value="P:release of sequestered calcium ion into cytosol"/>
    <property type="evidence" value="ECO:0007669"/>
    <property type="project" value="UniProtKB-UniRule"/>
</dbReference>
<dbReference type="Pfam" id="PF08709">
    <property type="entry name" value="Ins145_P3_rec"/>
    <property type="match status" value="1"/>
</dbReference>
<evidence type="ECO:0000256" key="8">
    <source>
        <dbReference type="ARBA" id="ARBA00022824"/>
    </source>
</evidence>
<accession>A0A8R1TU45</accession>
<dbReference type="GO" id="GO:0048598">
    <property type="term" value="P:embryonic morphogenesis"/>
    <property type="evidence" value="ECO:0007669"/>
    <property type="project" value="EnsemblMetazoa"/>
</dbReference>
<dbReference type="Gene3D" id="2.80.10.50">
    <property type="match status" value="2"/>
</dbReference>
<keyword evidence="11 16" id="KW-0406">Ion transport</keyword>
<keyword evidence="3 16" id="KW-0813">Transport</keyword>
<feature type="transmembrane region" description="Helical" evidence="16">
    <location>
        <begin position="2682"/>
        <end position="2705"/>
    </location>
</feature>
<dbReference type="GO" id="GO:0005220">
    <property type="term" value="F:inositol 1,4,5-trisphosphate-gated calcium channel activity"/>
    <property type="evidence" value="ECO:0007669"/>
    <property type="project" value="UniProtKB-UniRule"/>
</dbReference>
<reference evidence="20" key="1">
    <citation type="submission" date="2013-10" db="EMBL/GenBank/DDBJ databases">
        <title>Genome sequencing of Onchocerca volvulus.</title>
        <authorList>
            <person name="Cotton J."/>
            <person name="Tsai J."/>
            <person name="Stanley E."/>
            <person name="Tracey A."/>
            <person name="Holroyd N."/>
            <person name="Lustigman S."/>
            <person name="Berriman M."/>
        </authorList>
    </citation>
    <scope>NUCLEOTIDE SEQUENCE</scope>
</reference>
<dbReference type="GO" id="GO:0042713">
    <property type="term" value="P:sperm ejaculation"/>
    <property type="evidence" value="ECO:0007669"/>
    <property type="project" value="EnsemblMetazoa"/>
</dbReference>
<evidence type="ECO:0000256" key="5">
    <source>
        <dbReference type="ARBA" id="ARBA00022673"/>
    </source>
</evidence>
<name>A0A8R1TU45_ONCVO</name>
<dbReference type="SUPFAM" id="SSF100909">
    <property type="entry name" value="IP3 receptor type 1 binding core, domain 2"/>
    <property type="match status" value="2"/>
</dbReference>
<feature type="transmembrane region" description="Helical" evidence="16">
    <location>
        <begin position="2549"/>
        <end position="2574"/>
    </location>
</feature>
<dbReference type="InterPro" id="IPR013662">
    <property type="entry name" value="RIH_assoc-dom"/>
</dbReference>
<dbReference type="SUPFAM" id="SSF48371">
    <property type="entry name" value="ARM repeat"/>
    <property type="match status" value="1"/>
</dbReference>
<comment type="domain">
    <text evidence="16">The receptor contains a calcium channel in its C-terminal extremity. Its large N-terminal cytoplasmic region has the ligand-binding site in the N-terminus and modulatory sites in the middle portion immediately upstream of the channel region.</text>
</comment>
<dbReference type="Gene3D" id="1.25.10.30">
    <property type="entry name" value="IP3 receptor type 1 binding core, RIH domain"/>
    <property type="match status" value="1"/>
</dbReference>
<dbReference type="GO" id="GO:0070679">
    <property type="term" value="F:inositol 1,4,5 trisphosphate binding"/>
    <property type="evidence" value="ECO:0007669"/>
    <property type="project" value="UniProtKB-UniRule"/>
</dbReference>
<keyword evidence="8 16" id="KW-0256">Endoplasmic reticulum</keyword>
<dbReference type="GO" id="GO:0005509">
    <property type="term" value="F:calcium ion binding"/>
    <property type="evidence" value="ECO:0007669"/>
    <property type="project" value="TreeGrafter"/>
</dbReference>
<evidence type="ECO:0000256" key="6">
    <source>
        <dbReference type="ARBA" id="ARBA00022692"/>
    </source>
</evidence>
<keyword evidence="9 16" id="KW-0106">Calcium</keyword>
<feature type="region of interest" description="Disordered" evidence="17">
    <location>
        <begin position="1942"/>
        <end position="1967"/>
    </location>
</feature>
<dbReference type="GO" id="GO:0016529">
    <property type="term" value="C:sarcoplasmic reticulum"/>
    <property type="evidence" value="ECO:0007669"/>
    <property type="project" value="TreeGrafter"/>
</dbReference>
<feature type="compositionally biased region" description="Low complexity" evidence="17">
    <location>
        <begin position="1947"/>
        <end position="1964"/>
    </location>
</feature>
<comment type="subcellular location">
    <subcellularLocation>
        <location evidence="1 16">Endoplasmic reticulum membrane</location>
        <topology evidence="1 16">Multi-pass membrane protein</topology>
    </subcellularLocation>
</comment>
<dbReference type="Pfam" id="PF02815">
    <property type="entry name" value="MIR"/>
    <property type="match status" value="1"/>
</dbReference>
<dbReference type="GO" id="GO:0001556">
    <property type="term" value="P:oocyte maturation"/>
    <property type="evidence" value="ECO:0007669"/>
    <property type="project" value="EnsemblMetazoa"/>
</dbReference>
<dbReference type="InterPro" id="IPR014821">
    <property type="entry name" value="Ins145_P3_rcpt"/>
</dbReference>
<feature type="region of interest" description="Disordered" evidence="17">
    <location>
        <begin position="1141"/>
        <end position="1170"/>
    </location>
</feature>
<evidence type="ECO:0000256" key="15">
    <source>
        <dbReference type="ARBA" id="ARBA00023303"/>
    </source>
</evidence>
<dbReference type="SMART" id="SM00472">
    <property type="entry name" value="MIR"/>
    <property type="match status" value="3"/>
</dbReference>
<dbReference type="GO" id="GO:0008340">
    <property type="term" value="P:determination of adult lifespan"/>
    <property type="evidence" value="ECO:0007669"/>
    <property type="project" value="EnsemblMetazoa"/>
</dbReference>
<dbReference type="Proteomes" id="UP000024404">
    <property type="component" value="Unassembled WGS sequence"/>
</dbReference>
<evidence type="ECO:0000256" key="16">
    <source>
        <dbReference type="RuleBase" id="RU368044"/>
    </source>
</evidence>
<reference evidence="19" key="2">
    <citation type="submission" date="2022-06" db="UniProtKB">
        <authorList>
            <consortium name="EnsemblMetazoa"/>
        </authorList>
    </citation>
    <scope>IDENTIFICATION</scope>
</reference>
<dbReference type="InterPro" id="IPR005821">
    <property type="entry name" value="Ion_trans_dom"/>
</dbReference>
<feature type="domain" description="MIR" evidence="18">
    <location>
        <begin position="144"/>
        <end position="198"/>
    </location>
</feature>
<proteinExistence type="inferred from homology"/>
<dbReference type="Gene3D" id="1.10.287.70">
    <property type="match status" value="1"/>
</dbReference>
<keyword evidence="15 16" id="KW-0407">Ion channel</keyword>
<dbReference type="GO" id="GO:1903746">
    <property type="term" value="P:positive regulation of nematode pharyngeal pumping"/>
    <property type="evidence" value="ECO:0007669"/>
    <property type="project" value="EnsemblMetazoa"/>
</dbReference>
<dbReference type="GO" id="GO:0030421">
    <property type="term" value="P:defecation"/>
    <property type="evidence" value="ECO:0007669"/>
    <property type="project" value="EnsemblMetazoa"/>
</dbReference>
<keyword evidence="5 16" id="KW-0107">Calcium channel</keyword>
<feature type="transmembrane region" description="Helical" evidence="16">
    <location>
        <begin position="2440"/>
        <end position="2471"/>
    </location>
</feature>
<dbReference type="InterPro" id="IPR016093">
    <property type="entry name" value="MIR_motif"/>
</dbReference>
<evidence type="ECO:0000256" key="14">
    <source>
        <dbReference type="ARBA" id="ARBA00023286"/>
    </source>
</evidence>
<keyword evidence="6 16" id="KW-0812">Transmembrane</keyword>
<dbReference type="PANTHER" id="PTHR13715:SF102">
    <property type="entry name" value="INOSITOL 1,4,5-TRISPHOSPHATE RECEPTOR"/>
    <property type="match status" value="1"/>
</dbReference>
<keyword evidence="4 16" id="KW-0109">Calcium transport</keyword>
<dbReference type="GO" id="GO:0012501">
    <property type="term" value="P:programmed cell death"/>
    <property type="evidence" value="ECO:0007669"/>
    <property type="project" value="EnsemblMetazoa"/>
</dbReference>
<keyword evidence="12 16" id="KW-0472">Membrane</keyword>
<dbReference type="EMBL" id="CMVM020000132">
    <property type="status" value="NOT_ANNOTATED_CDS"/>
    <property type="molecule type" value="Genomic_DNA"/>
</dbReference>
<evidence type="ECO:0000259" key="18">
    <source>
        <dbReference type="PROSITE" id="PS50919"/>
    </source>
</evidence>
<feature type="domain" description="MIR" evidence="18">
    <location>
        <begin position="273"/>
        <end position="331"/>
    </location>
</feature>
<dbReference type="InterPro" id="IPR035910">
    <property type="entry name" value="RyR/IP3R_RIH_dom_sf"/>
</dbReference>
<evidence type="ECO:0000256" key="3">
    <source>
        <dbReference type="ARBA" id="ARBA00022448"/>
    </source>
</evidence>
<dbReference type="GO" id="GO:0030334">
    <property type="term" value="P:regulation of cell migration"/>
    <property type="evidence" value="ECO:0007669"/>
    <property type="project" value="EnsemblMetazoa"/>
</dbReference>
<evidence type="ECO:0000256" key="10">
    <source>
        <dbReference type="ARBA" id="ARBA00022989"/>
    </source>
</evidence>
<dbReference type="GO" id="GO:0030667">
    <property type="term" value="C:secretory granule membrane"/>
    <property type="evidence" value="ECO:0007669"/>
    <property type="project" value="TreeGrafter"/>
</dbReference>
<dbReference type="GO" id="GO:0017022">
    <property type="term" value="F:myosin binding"/>
    <property type="evidence" value="ECO:0007669"/>
    <property type="project" value="EnsemblMetazoa"/>
</dbReference>
<dbReference type="GO" id="GO:0007622">
    <property type="term" value="P:rhythmic behavior"/>
    <property type="evidence" value="ECO:0007669"/>
    <property type="project" value="EnsemblMetazoa"/>
</dbReference>
<evidence type="ECO:0000256" key="7">
    <source>
        <dbReference type="ARBA" id="ARBA00022737"/>
    </source>
</evidence>
<dbReference type="EnsemblMetazoa" id="OVOC4468.1">
    <property type="protein sequence ID" value="OVOC4468.1"/>
    <property type="gene ID" value="WBGene00241277"/>
</dbReference>
<dbReference type="GO" id="GO:0035091">
    <property type="term" value="F:phosphatidylinositol binding"/>
    <property type="evidence" value="ECO:0007669"/>
    <property type="project" value="TreeGrafter"/>
</dbReference>
<dbReference type="InterPro" id="IPR000493">
    <property type="entry name" value="InsP3_rcpt"/>
</dbReference>
<evidence type="ECO:0000256" key="11">
    <source>
        <dbReference type="ARBA" id="ARBA00023065"/>
    </source>
</evidence>
<keyword evidence="7" id="KW-0677">Repeat</keyword>
<dbReference type="FunFam" id="1.25.10.30:FF:000003">
    <property type="entry name" value="Protein CBR-ITR-1, isoform a"/>
    <property type="match status" value="1"/>
</dbReference>
<dbReference type="Pfam" id="PF08454">
    <property type="entry name" value="RIH_assoc"/>
    <property type="match status" value="1"/>
</dbReference>
<protein>
    <recommendedName>
        <fullName evidence="16">Inositol 1,4,5-trisphosphate receptor</fullName>
    </recommendedName>
</protein>
<dbReference type="FunFam" id="2.80.10.50:FF:000073">
    <property type="entry name" value="Inositol 1,4,5-trisphosphate receptor itr-1"/>
    <property type="match status" value="1"/>
</dbReference>
<dbReference type="PRINTS" id="PR00779">
    <property type="entry name" value="INSP3RECEPTR"/>
</dbReference>
<keyword evidence="13 16" id="KW-0675">Receptor</keyword>
<dbReference type="Pfam" id="PF01365">
    <property type="entry name" value="RYDR_ITPR"/>
    <property type="match status" value="2"/>
</dbReference>
<dbReference type="GO" id="GO:0005789">
    <property type="term" value="C:endoplasmic reticulum membrane"/>
    <property type="evidence" value="ECO:0007669"/>
    <property type="project" value="UniProtKB-SubCell"/>
</dbReference>
<feature type="transmembrane region" description="Helical" evidence="16">
    <location>
        <begin position="2503"/>
        <end position="2529"/>
    </location>
</feature>
<dbReference type="GO" id="GO:0060179">
    <property type="term" value="P:male mating behavior"/>
    <property type="evidence" value="ECO:0007669"/>
    <property type="project" value="EnsemblMetazoa"/>
</dbReference>
<dbReference type="GO" id="GO:0051489">
    <property type="term" value="P:regulation of filopodium assembly"/>
    <property type="evidence" value="ECO:0007669"/>
    <property type="project" value="EnsemblMetazoa"/>
</dbReference>
<keyword evidence="10 16" id="KW-1133">Transmembrane helix</keyword>
<dbReference type="InterPro" id="IPR015925">
    <property type="entry name" value="Ryanodine_IP3_receptor"/>
</dbReference>
<evidence type="ECO:0000256" key="4">
    <source>
        <dbReference type="ARBA" id="ARBA00022568"/>
    </source>
</evidence>
<evidence type="ECO:0000313" key="19">
    <source>
        <dbReference type="EnsemblMetazoa" id="OVOC4468.1"/>
    </source>
</evidence>
<sequence>MLLSQHHLYNNSRAMSIDAFHNTSLHIGDVISLYAKDRYRPVEDRLEERLSPRTGFLSTLGLVDDRCIVEIGNGTPDSPPKKFRDCLFRICSVNRYAAQKQFWTEQKKFQTGESLFEEDMLKKLKHAADKEKEQNDMEYKKMLGVNVQYGGTIQLLHVKSNKYLTVLKNSPAKLERNAMKVYLDKNGNEGSWFHVEPVYKHSFLGDNVNAGDRISLVPYSYAPISTTTGHIKPQLHLSHLSLPDHPIGFEVNCSNELTEWQVLMFLQFDENQENIVKSGDVVRLFHAEQQTFLTLDTIPKKNLDIVFLRLTNRPSAADATSSRALWEIQVVQIDSYRGAAASWHEKFRFKHLATDMYLSVEWMELNKAENATNEITYSHSSSPANMEAGCSGDGQYYLMDVRISQRTYVRLLHLRTNTWIHTTDPVEKQNLYHFSKNEKGWVKVVSGNFKIDKETFALLPVRPDEVRDLDFANDACKALHGFVKLIESGQIISKEPMNVTIQLLTECIYFVTDQSNHMTDPIKIVDFKPPRDRQKLLREQGVLDQIFALLRVPFLSRNGNDPEPLLSSPHKLSEQGNQIFKRIFRLCYSLLRYSQVGYRKNQEYLAEKFGQIQEQIGFDLLAEDTMTAVLHNNPKLLEKYVKNPHVERFVELVRENKAGRFLDYLADLCVCRGEANKKIQELICSCVLNETNRDIFISTIIYDKSSDEVWICWSNSFCKKLVSVTMDAAKGQTEDIEVLDYYKHQLDLLAQMCHNQQYLAIDPPPERRLLNLSLELPADLVLKCVSDTRLPQDLRASFTRLMLHLHVIRGSPLNAVHHARLWREIPLHVTISGNSSRSVNGYVDGSHIHTEGEVFDKLLKTVDVYLEELCKTTREGEPVLDPSASKLEQNRLTFEIVTLARALAHFGFYSFADLLHLAQNLLIIADSSPKKPGAKMSFDKTALFRQVTYSVIGVNALQKGAKQYLSHMEAETCTENSLLAKESKQMILQTKLIIVEILNFIMDVRRDYRITVALSWFKQRFPCDEFGELLSRADLSEHEASQLHKEVFQVGEEKLDFDGKNGQLVLRILLQMTITDFSKLTSTALTVLFRHFTQYQEFVEDLKQVQLLVSNDDVENYQQIDRDLFILKILTEKSELWVQSDKTRSGSSSSPSFDEHTSSPDDSSKPSLAVQTTSQQLKDYGLNASCAFHNDESFRSLVETIEQHYFSSRDECIKLLCELLLGDDRAEASSALYELSDRAPFISYPLLRQILYRVKQLCYKNEKPDKMNQQLLRNMRVHKYVLKFLSVPYDKKNDVEMPRLITLSHEFLRSFCRNNVENQFRLYKHISIEQNAKEGCLSVNTVEEVATLTAIFKNNRILCENVSEELIAHIINMIEHKARSAVYIEFLQTVVMVQEKEIKSAQEKVAEEICSSSDDVRVFYADSASFEQLKQLMQNTGPEELNADHPLRYHIDLVRLLALCTRGRNNTTELKCASQLSMDHIVRVLTSPYCLIQVKEVYLQFMLHCYIDADAEMKDIDNIDFIEKILKNILRDIQVYLGTLLELKTEKSTFLPNSALEKYICHTVTEVLIKLFERSSTHKLIMEIPEHRQSFSKMIQSLNQLQEELTRKNFTKNYYRVAECIRRLSRCAEENAVMLPVNGCMPSASAETTAKQHWQSAFNSVRFISQANKRTKTRLNVPDYVQIAESFSDVVSCYEAMVAEFKMFALPLQAAETSVLVDVFHAPERLFTPGSDLYQECENGGVIAKLIQHCKSLLQHEQKTLCVRVLQTLCRMASNAKCNFINQAEEVRIRLLKRYFGDDAVFSVKTNEQTTKLEGNGIPKILPYSLCMHSYFRFTFSECEFGHELKPIKELSLYDVQCKLNSAGASDLIIDLIMREPSHEVFLMTIQLSKALLHEGNYEVQMSFYNRLKEQNTSEPFFNALKTKLQVAQNRLKSDMMACNDSRQRHSVSNSVSGRSSVMNSPSPEDSTYTLKELKSVDINSIDLTVSLSAVPDGYFPGLFDPDVNLNFWDDKKTLLSQEVALIEPILRFLQLLCENHNLMLQNFLRYQGSRQNHNLVDETLMFLDVICGSTKGCLGVFGEIGEHNSSLITQTLVTLTEFCQGPCNENQNTVGSHESGLNMIISLVLNEIKPLCLTHMDLALEIKAKISAASKLLLAVMESRRDADNAERILMNMDHMDTGAKQLVQAIKVAYGMSELNEFTTSKITKNYETGCSLIKMKPRISRPDIAIQDGFITSYPSTNITLVNPQEVGHNIFILATQLSRYNETLREALNPENNKDELTSKALRYYKQYTAQIEIVRSDRKMERVIFPIHAICEYLTPESKLNILLETEQDAQGSKVTEFFGQWPKLFEEMKWQKKLQDRKYFSNCTKRLILWARISFFFAILVNTVIAISYPFSGNSRQEIISPSNPFLYVFPMVSLLFLRTQWSEKASLGRTNEIYWAFAGIMSSFTILFITVIGVVLTLSVIGLLQLINKSVHIVSYIGNRGLIDKTWRERLQDKGIWYHLAYLLICIQGLFVHPLFYALLLFDIVASEETLRNVIRSVTRNWRSIIMTGLLAVILVYLFSIIGYLYFQKDFQLEVDELDDSEKDNVAAENLPSMECIHLQSSIFRQYINQNMCSEMKNSRSNQPIDDKGELKVWSCQTLRMCILTTLNWGLRNGGGIGDVLRNVAPHEESFLSRIIYDMTFFIVIIVIVLNLVFGVIIDTFGDLRAERNEKVDQLRNNCFICGLERGRFDNKIVTFEEHRKNEHNLYHYLYFIVWLQIKDETEFTGPESYEHKSDWFPRMQAMSLAEDNQEVEQTDDINEIHDSIDKLLDVVKKQGRQLEELKQVMDISRNILRTKLPDIKLHGACQHLINSRRFIIKSLYML</sequence>
<organism evidence="19 20">
    <name type="scientific">Onchocerca volvulus</name>
    <dbReference type="NCBI Taxonomy" id="6282"/>
    <lineage>
        <taxon>Eukaryota</taxon>
        <taxon>Metazoa</taxon>
        <taxon>Ecdysozoa</taxon>
        <taxon>Nematoda</taxon>
        <taxon>Chromadorea</taxon>
        <taxon>Rhabditida</taxon>
        <taxon>Spirurina</taxon>
        <taxon>Spiruromorpha</taxon>
        <taxon>Filarioidea</taxon>
        <taxon>Onchocercidae</taxon>
        <taxon>Onchocerca</taxon>
    </lineage>
</organism>
<dbReference type="SUPFAM" id="SSF82109">
    <property type="entry name" value="MIR domain"/>
    <property type="match status" value="2"/>
</dbReference>
<dbReference type="PANTHER" id="PTHR13715">
    <property type="entry name" value="RYANODINE RECEPTOR AND IP3 RECEPTOR"/>
    <property type="match status" value="1"/>
</dbReference>
<evidence type="ECO:0000256" key="1">
    <source>
        <dbReference type="ARBA" id="ARBA00004477"/>
    </source>
</evidence>
<dbReference type="GO" id="GO:0005886">
    <property type="term" value="C:plasma membrane"/>
    <property type="evidence" value="ECO:0007669"/>
    <property type="project" value="TreeGrafter"/>
</dbReference>
<feature type="transmembrane region" description="Helical" evidence="16">
    <location>
        <begin position="2409"/>
        <end position="2428"/>
    </location>
</feature>
<keyword evidence="14 16" id="KW-1071">Ligand-gated ion channel</keyword>
<dbReference type="Pfam" id="PF00520">
    <property type="entry name" value="Ion_trans"/>
    <property type="match status" value="1"/>
</dbReference>
<evidence type="ECO:0000256" key="9">
    <source>
        <dbReference type="ARBA" id="ARBA00022837"/>
    </source>
</evidence>
<dbReference type="PROSITE" id="PS50919">
    <property type="entry name" value="MIR"/>
    <property type="match status" value="2"/>
</dbReference>
<dbReference type="GO" id="GO:0006936">
    <property type="term" value="P:muscle contraction"/>
    <property type="evidence" value="ECO:0007669"/>
    <property type="project" value="EnsemblMetazoa"/>
</dbReference>
<dbReference type="InterPro" id="IPR016024">
    <property type="entry name" value="ARM-type_fold"/>
</dbReference>
<dbReference type="OMA" id="GSWLYIM"/>
<evidence type="ECO:0000313" key="20">
    <source>
        <dbReference type="Proteomes" id="UP000024404"/>
    </source>
</evidence>
<feature type="compositionally biased region" description="Basic and acidic residues" evidence="17">
    <location>
        <begin position="1153"/>
        <end position="1164"/>
    </location>
</feature>
<comment type="similarity">
    <text evidence="2 16">Belongs to the InsP3 receptor family.</text>
</comment>
<evidence type="ECO:0000256" key="2">
    <source>
        <dbReference type="ARBA" id="ARBA00009453"/>
    </source>
</evidence>
<evidence type="ECO:0000256" key="17">
    <source>
        <dbReference type="SAM" id="MobiDB-lite"/>
    </source>
</evidence>